<gene>
    <name evidence="5" type="ORF">DKK78_05890</name>
</gene>
<dbReference type="GO" id="GO:0005829">
    <property type="term" value="C:cytosol"/>
    <property type="evidence" value="ECO:0007669"/>
    <property type="project" value="TreeGrafter"/>
</dbReference>
<dbReference type="InterPro" id="IPR036390">
    <property type="entry name" value="WH_DNA-bd_sf"/>
</dbReference>
<dbReference type="PANTHER" id="PTHR30154">
    <property type="entry name" value="LEUCINE-RESPONSIVE REGULATORY PROTEIN"/>
    <property type="match status" value="1"/>
</dbReference>
<dbReference type="AlphaFoldDB" id="A0A2V4E186"/>
<protein>
    <submittedName>
        <fullName evidence="5">AsnC family protein</fullName>
    </submittedName>
</protein>
<dbReference type="Pfam" id="PF13404">
    <property type="entry name" value="HTH_AsnC-type"/>
    <property type="match status" value="1"/>
</dbReference>
<dbReference type="Pfam" id="PF01037">
    <property type="entry name" value="AsnC_trans_reg"/>
    <property type="match status" value="1"/>
</dbReference>
<dbReference type="EMBL" id="QGLO01000004">
    <property type="protein sequence ID" value="PXY91842.1"/>
    <property type="molecule type" value="Genomic_DNA"/>
</dbReference>
<evidence type="ECO:0000313" key="6">
    <source>
        <dbReference type="Proteomes" id="UP000247673"/>
    </source>
</evidence>
<proteinExistence type="predicted"/>
<organism evidence="5 6">
    <name type="scientific">Gilliamella apis</name>
    <dbReference type="NCBI Taxonomy" id="1970738"/>
    <lineage>
        <taxon>Bacteria</taxon>
        <taxon>Pseudomonadati</taxon>
        <taxon>Pseudomonadota</taxon>
        <taxon>Gammaproteobacteria</taxon>
        <taxon>Orbales</taxon>
        <taxon>Orbaceae</taxon>
        <taxon>Gilliamella</taxon>
    </lineage>
</organism>
<feature type="domain" description="HTH asnC-type" evidence="4">
    <location>
        <begin position="1"/>
        <end position="53"/>
    </location>
</feature>
<dbReference type="InterPro" id="IPR036388">
    <property type="entry name" value="WH-like_DNA-bd_sf"/>
</dbReference>
<dbReference type="GO" id="GO:0043565">
    <property type="term" value="F:sequence-specific DNA binding"/>
    <property type="evidence" value="ECO:0007669"/>
    <property type="project" value="InterPro"/>
</dbReference>
<dbReference type="GO" id="GO:0043200">
    <property type="term" value="P:response to amino acid"/>
    <property type="evidence" value="ECO:0007669"/>
    <property type="project" value="TreeGrafter"/>
</dbReference>
<keyword evidence="2" id="KW-0238">DNA-binding</keyword>
<comment type="caution">
    <text evidence="5">The sequence shown here is derived from an EMBL/GenBank/DDBJ whole genome shotgun (WGS) entry which is preliminary data.</text>
</comment>
<keyword evidence="3" id="KW-0804">Transcription</keyword>
<evidence type="ECO:0000256" key="3">
    <source>
        <dbReference type="ARBA" id="ARBA00023163"/>
    </source>
</evidence>
<accession>A0A2V4E186</accession>
<keyword evidence="1" id="KW-0805">Transcription regulation</keyword>
<dbReference type="RefSeq" id="WP_110447765.1">
    <property type="nucleotide sequence ID" value="NZ_CP132381.1"/>
</dbReference>
<dbReference type="InterPro" id="IPR019887">
    <property type="entry name" value="Tscrpt_reg_AsnC/Lrp_C"/>
</dbReference>
<dbReference type="OrthoDB" id="5476at2"/>
<dbReference type="PANTHER" id="PTHR30154:SF55">
    <property type="entry name" value="HTH-TYPE TRANSCRIPTIONAL REGULATOR LRPB"/>
    <property type="match status" value="1"/>
</dbReference>
<dbReference type="SUPFAM" id="SSF54909">
    <property type="entry name" value="Dimeric alpha+beta barrel"/>
    <property type="match status" value="1"/>
</dbReference>
<evidence type="ECO:0000256" key="1">
    <source>
        <dbReference type="ARBA" id="ARBA00023015"/>
    </source>
</evidence>
<dbReference type="InterPro" id="IPR011008">
    <property type="entry name" value="Dimeric_a/b-barrel"/>
</dbReference>
<dbReference type="Proteomes" id="UP000247673">
    <property type="component" value="Unassembled WGS sequence"/>
</dbReference>
<dbReference type="Gene3D" id="1.10.10.10">
    <property type="entry name" value="Winged helix-like DNA-binding domain superfamily/Winged helix DNA-binding domain"/>
    <property type="match status" value="1"/>
</dbReference>
<dbReference type="PRINTS" id="PR00033">
    <property type="entry name" value="HTHASNC"/>
</dbReference>
<sequence length="130" mass="15307">MDKKDHAILNELRQNSRQSWREIGEKVFLSSQAVGQRVQELLNNHIIEKFTIKEPKHQLQFITIYMNSNQFESFEKLVKSVNEISEFYKITGDGCYMILSCFENDALDAFLTKISNFGRYKISHKLKQIL</sequence>
<evidence type="ECO:0000313" key="5">
    <source>
        <dbReference type="EMBL" id="PXY91842.1"/>
    </source>
</evidence>
<dbReference type="SMART" id="SM00344">
    <property type="entry name" value="HTH_ASNC"/>
    <property type="match status" value="1"/>
</dbReference>
<reference evidence="5 6" key="1">
    <citation type="submission" date="2018-05" db="EMBL/GenBank/DDBJ databases">
        <title>Reference genomes for bee gut microbiota database.</title>
        <authorList>
            <person name="Ellegaard K.M."/>
        </authorList>
    </citation>
    <scope>NUCLEOTIDE SEQUENCE [LARGE SCALE GENOMIC DNA]</scope>
    <source>
        <strain evidence="5 6">ESL0172</strain>
    </source>
</reference>
<keyword evidence="6" id="KW-1185">Reference proteome</keyword>
<dbReference type="PROSITE" id="PS50956">
    <property type="entry name" value="HTH_ASNC_2"/>
    <property type="match status" value="1"/>
</dbReference>
<evidence type="ECO:0000256" key="2">
    <source>
        <dbReference type="ARBA" id="ARBA00023125"/>
    </source>
</evidence>
<evidence type="ECO:0000259" key="4">
    <source>
        <dbReference type="PROSITE" id="PS50956"/>
    </source>
</evidence>
<dbReference type="Gene3D" id="3.30.70.920">
    <property type="match status" value="1"/>
</dbReference>
<dbReference type="InterPro" id="IPR019888">
    <property type="entry name" value="Tscrpt_reg_AsnC-like"/>
</dbReference>
<dbReference type="InterPro" id="IPR000485">
    <property type="entry name" value="AsnC-type_HTH_dom"/>
</dbReference>
<dbReference type="SUPFAM" id="SSF46785">
    <property type="entry name" value="Winged helix' DNA-binding domain"/>
    <property type="match status" value="1"/>
</dbReference>
<name>A0A2V4E186_9GAMM</name>